<dbReference type="Gramene" id="rna49353">
    <property type="protein sequence ID" value="RHN42856.1"/>
    <property type="gene ID" value="gene49353"/>
</dbReference>
<sequence>MDSQIKHAIAVKVMGRTGSRGQVIQVRVKFTDDTNRHIMTNVKGPVREARRLR</sequence>
<dbReference type="GO" id="GO:0005840">
    <property type="term" value="C:ribosome"/>
    <property type="evidence" value="ECO:0007669"/>
    <property type="project" value="UniProtKB-KW"/>
</dbReference>
<evidence type="ECO:0000256" key="1">
    <source>
        <dbReference type="ARBA" id="ARBA00005943"/>
    </source>
</evidence>
<gene>
    <name evidence="4" type="ORF">MtrunA17_Chr8g0381481</name>
</gene>
<evidence type="ECO:0000313" key="4">
    <source>
        <dbReference type="EMBL" id="RHN42856.1"/>
    </source>
</evidence>
<dbReference type="EMBL" id="PSQE01000008">
    <property type="protein sequence ID" value="RHN42856.1"/>
    <property type="molecule type" value="Genomic_DNA"/>
</dbReference>
<dbReference type="AlphaFoldDB" id="A0A396GP06"/>
<name>A0A396GP06_MEDTR</name>
<dbReference type="PANTHER" id="PTHR10769">
    <property type="entry name" value="40S RIBOSOMAL PROTEIN S28"/>
    <property type="match status" value="1"/>
</dbReference>
<keyword evidence="2 4" id="KW-0689">Ribosomal protein</keyword>
<dbReference type="GO" id="GO:0006412">
    <property type="term" value="P:translation"/>
    <property type="evidence" value="ECO:0007669"/>
    <property type="project" value="InterPro"/>
</dbReference>
<dbReference type="InterPro" id="IPR000289">
    <property type="entry name" value="Ribosomal_eS28"/>
</dbReference>
<dbReference type="SUPFAM" id="SSF50249">
    <property type="entry name" value="Nucleic acid-binding proteins"/>
    <property type="match status" value="1"/>
</dbReference>
<comment type="similarity">
    <text evidence="1">Belongs to the eukaryotic ribosomal protein eS28 family.</text>
</comment>
<dbReference type="Pfam" id="PF01200">
    <property type="entry name" value="Ribosomal_S28e"/>
    <property type="match status" value="1"/>
</dbReference>
<dbReference type="GO" id="GO:0003735">
    <property type="term" value="F:structural constituent of ribosome"/>
    <property type="evidence" value="ECO:0007669"/>
    <property type="project" value="InterPro"/>
</dbReference>
<protein>
    <submittedName>
        <fullName evidence="4">Putative ribosomal protein S28e</fullName>
    </submittedName>
</protein>
<dbReference type="GO" id="GO:1990904">
    <property type="term" value="C:ribonucleoprotein complex"/>
    <property type="evidence" value="ECO:0007669"/>
    <property type="project" value="UniProtKB-KW"/>
</dbReference>
<keyword evidence="3" id="KW-0687">Ribonucleoprotein</keyword>
<dbReference type="Proteomes" id="UP000265566">
    <property type="component" value="Chromosome 8"/>
</dbReference>
<accession>A0A396GP06</accession>
<organism evidence="4">
    <name type="scientific">Medicago truncatula</name>
    <name type="common">Barrel medic</name>
    <name type="synonym">Medicago tribuloides</name>
    <dbReference type="NCBI Taxonomy" id="3880"/>
    <lineage>
        <taxon>Eukaryota</taxon>
        <taxon>Viridiplantae</taxon>
        <taxon>Streptophyta</taxon>
        <taxon>Embryophyta</taxon>
        <taxon>Tracheophyta</taxon>
        <taxon>Spermatophyta</taxon>
        <taxon>Magnoliopsida</taxon>
        <taxon>eudicotyledons</taxon>
        <taxon>Gunneridae</taxon>
        <taxon>Pentapetalae</taxon>
        <taxon>rosids</taxon>
        <taxon>fabids</taxon>
        <taxon>Fabales</taxon>
        <taxon>Fabaceae</taxon>
        <taxon>Papilionoideae</taxon>
        <taxon>50 kb inversion clade</taxon>
        <taxon>NPAAA clade</taxon>
        <taxon>Hologalegina</taxon>
        <taxon>IRL clade</taxon>
        <taxon>Trifolieae</taxon>
        <taxon>Medicago</taxon>
    </lineage>
</organism>
<reference evidence="4" key="1">
    <citation type="journal article" date="2018" name="Nat. Plants">
        <title>Whole-genome landscape of Medicago truncatula symbiotic genes.</title>
        <authorList>
            <person name="Pecrix Y."/>
            <person name="Gamas P."/>
            <person name="Carrere S."/>
        </authorList>
    </citation>
    <scope>NUCLEOTIDE SEQUENCE</scope>
    <source>
        <tissue evidence="4">Leaves</tissue>
    </source>
</reference>
<dbReference type="Gene3D" id="2.40.50.140">
    <property type="entry name" value="Nucleic acid-binding proteins"/>
    <property type="match status" value="1"/>
</dbReference>
<dbReference type="InterPro" id="IPR012340">
    <property type="entry name" value="NA-bd_OB-fold"/>
</dbReference>
<evidence type="ECO:0000256" key="2">
    <source>
        <dbReference type="ARBA" id="ARBA00022980"/>
    </source>
</evidence>
<proteinExistence type="inferred from homology"/>
<comment type="caution">
    <text evidence="4">The sequence shown here is derived from an EMBL/GenBank/DDBJ whole genome shotgun (WGS) entry which is preliminary data.</text>
</comment>
<dbReference type="PANTHER" id="PTHR10769:SF3">
    <property type="entry name" value="SMALL RIBOSOMAL SUBUNIT PROTEIN ES28"/>
    <property type="match status" value="1"/>
</dbReference>
<evidence type="ECO:0000256" key="3">
    <source>
        <dbReference type="ARBA" id="ARBA00023274"/>
    </source>
</evidence>